<reference evidence="3" key="1">
    <citation type="journal article" date="2010" name="Stand. Genomic Sci.">
        <title>Complete genome sequence of 'Thermobaculum terrenum' type strain (YNP1).</title>
        <authorList>
            <person name="Kiss H."/>
            <person name="Cleland D."/>
            <person name="Lapidus A."/>
            <person name="Lucas S."/>
            <person name="Glavina Del Rio T."/>
            <person name="Nolan M."/>
            <person name="Tice H."/>
            <person name="Han C."/>
            <person name="Goodwin L."/>
            <person name="Pitluck S."/>
            <person name="Liolios K."/>
            <person name="Ivanova N."/>
            <person name="Mavromatis K."/>
            <person name="Ovchinnikova G."/>
            <person name="Pati A."/>
            <person name="Chen A."/>
            <person name="Palaniappan K."/>
            <person name="Land M."/>
            <person name="Hauser L."/>
            <person name="Chang Y."/>
            <person name="Jeffries C."/>
            <person name="Lu M."/>
            <person name="Brettin T."/>
            <person name="Detter J."/>
            <person name="Goker M."/>
            <person name="Tindall B."/>
            <person name="Beck B."/>
            <person name="McDermott T."/>
            <person name="Woyke T."/>
            <person name="Bristow J."/>
            <person name="Eisen J."/>
            <person name="Markowitz V."/>
            <person name="Hugenholtz P."/>
            <person name="Kyrpides N."/>
            <person name="Klenk H."/>
            <person name="Cheng J."/>
        </authorList>
    </citation>
    <scope>NUCLEOTIDE SEQUENCE [LARGE SCALE GENOMIC DNA]</scope>
    <source>
        <strain evidence="3">ATCC BAA-798 / YNP1</strain>
    </source>
</reference>
<dbReference type="eggNOG" id="ENOG5032T8I">
    <property type="taxonomic scope" value="Bacteria"/>
</dbReference>
<accession>D1CH37</accession>
<evidence type="ECO:0000313" key="3">
    <source>
        <dbReference type="Proteomes" id="UP000000323"/>
    </source>
</evidence>
<organism evidence="2 3">
    <name type="scientific">Thermobaculum terrenum (strain ATCC BAA-798 / CCMEE 7001 / YNP1)</name>
    <dbReference type="NCBI Taxonomy" id="525904"/>
    <lineage>
        <taxon>Bacteria</taxon>
        <taxon>Bacillati</taxon>
        <taxon>Chloroflexota</taxon>
        <taxon>Chloroflexia</taxon>
        <taxon>Candidatus Thermobaculales</taxon>
        <taxon>Candidatus Thermobaculaceae</taxon>
        <taxon>Thermobaculum</taxon>
    </lineage>
</organism>
<proteinExistence type="predicted"/>
<dbReference type="STRING" id="525904.Tter_2157"/>
<evidence type="ECO:0000313" key="2">
    <source>
        <dbReference type="EMBL" id="ACZ43058.1"/>
    </source>
</evidence>
<dbReference type="EMBL" id="CP001826">
    <property type="protein sequence ID" value="ACZ43058.1"/>
    <property type="molecule type" value="Genomic_DNA"/>
</dbReference>
<sequence>MSEPSKQPAQRSQPQGGDVSSVTPDSRAWKLARDFIAFLETGEPPEGLFAPHVFCDFTLPLWRLQAEGRDEVVALRRQGHPGPGRVVRSRFDETSSGFVLDFEERWHAGGRDWYSREIARADIGEEGITELSVYCTGDWDQAREEEHRRAVRLLRP</sequence>
<evidence type="ECO:0000256" key="1">
    <source>
        <dbReference type="SAM" id="MobiDB-lite"/>
    </source>
</evidence>
<feature type="region of interest" description="Disordered" evidence="1">
    <location>
        <begin position="1"/>
        <end position="23"/>
    </location>
</feature>
<dbReference type="AlphaFoldDB" id="D1CH37"/>
<dbReference type="RefSeq" id="WP_012876089.1">
    <property type="nucleotide sequence ID" value="NC_013526.1"/>
</dbReference>
<dbReference type="KEGG" id="ttr:Tter_2157"/>
<gene>
    <name evidence="2" type="ordered locus">Tter_2157</name>
</gene>
<name>D1CH37_THET1</name>
<keyword evidence="3" id="KW-1185">Reference proteome</keyword>
<dbReference type="HOGENOM" id="CLU_1813594_0_0_0"/>
<protein>
    <submittedName>
        <fullName evidence="2">Uncharacterized protein</fullName>
    </submittedName>
</protein>
<dbReference type="Proteomes" id="UP000000323">
    <property type="component" value="Chromosome 2"/>
</dbReference>